<dbReference type="AlphaFoldDB" id="A0A2P2QG25"/>
<name>A0A2P2QG25_RHIMU</name>
<sequence length="52" mass="6110">MCVLLLLWLDGNSFLELQSPNFSCVTSRMGFWQFQTEIQESQPEKKKSYALH</sequence>
<dbReference type="EMBL" id="GGEC01085370">
    <property type="protein sequence ID" value="MBX65854.1"/>
    <property type="molecule type" value="Transcribed_RNA"/>
</dbReference>
<proteinExistence type="predicted"/>
<keyword evidence="1" id="KW-0732">Signal</keyword>
<protein>
    <submittedName>
        <fullName evidence="2">Uncharacterized protein</fullName>
    </submittedName>
</protein>
<evidence type="ECO:0000313" key="2">
    <source>
        <dbReference type="EMBL" id="MBX65854.1"/>
    </source>
</evidence>
<reference evidence="2" key="1">
    <citation type="submission" date="2018-02" db="EMBL/GenBank/DDBJ databases">
        <title>Rhizophora mucronata_Transcriptome.</title>
        <authorList>
            <person name="Meera S.P."/>
            <person name="Sreeshan A."/>
            <person name="Augustine A."/>
        </authorList>
    </citation>
    <scope>NUCLEOTIDE SEQUENCE</scope>
    <source>
        <tissue evidence="2">Leaf</tissue>
    </source>
</reference>
<accession>A0A2P2QG25</accession>
<organism evidence="2">
    <name type="scientific">Rhizophora mucronata</name>
    <name type="common">Asiatic mangrove</name>
    <dbReference type="NCBI Taxonomy" id="61149"/>
    <lineage>
        <taxon>Eukaryota</taxon>
        <taxon>Viridiplantae</taxon>
        <taxon>Streptophyta</taxon>
        <taxon>Embryophyta</taxon>
        <taxon>Tracheophyta</taxon>
        <taxon>Spermatophyta</taxon>
        <taxon>Magnoliopsida</taxon>
        <taxon>eudicotyledons</taxon>
        <taxon>Gunneridae</taxon>
        <taxon>Pentapetalae</taxon>
        <taxon>rosids</taxon>
        <taxon>fabids</taxon>
        <taxon>Malpighiales</taxon>
        <taxon>Rhizophoraceae</taxon>
        <taxon>Rhizophora</taxon>
    </lineage>
</organism>
<feature type="chain" id="PRO_5015169784" evidence="1">
    <location>
        <begin position="18"/>
        <end position="52"/>
    </location>
</feature>
<feature type="signal peptide" evidence="1">
    <location>
        <begin position="1"/>
        <end position="17"/>
    </location>
</feature>
<evidence type="ECO:0000256" key="1">
    <source>
        <dbReference type="SAM" id="SignalP"/>
    </source>
</evidence>